<comment type="catalytic activity">
    <reaction evidence="4">
        <text>D-beta-lysine + L-lysyl-[protein] + ATP = N(6)-((3R)-3,6-diaminohexanoyl)-L-lysyl-[protein] + AMP + diphosphate + H(+)</text>
        <dbReference type="Rhea" id="RHEA:83435"/>
        <dbReference type="Rhea" id="RHEA-COMP:9752"/>
        <dbReference type="Rhea" id="RHEA-COMP:20131"/>
        <dbReference type="ChEBI" id="CHEBI:15378"/>
        <dbReference type="ChEBI" id="CHEBI:29969"/>
        <dbReference type="ChEBI" id="CHEBI:30616"/>
        <dbReference type="ChEBI" id="CHEBI:33019"/>
        <dbReference type="ChEBI" id="CHEBI:84138"/>
        <dbReference type="ChEBI" id="CHEBI:156053"/>
        <dbReference type="ChEBI" id="CHEBI:456215"/>
    </reaction>
</comment>
<dbReference type="Proteomes" id="UP001447008">
    <property type="component" value="Unassembled WGS sequence"/>
</dbReference>
<keyword evidence="6" id="KW-0648">Protein biosynthesis</keyword>
<dbReference type="Gene3D" id="3.30.930.10">
    <property type="entry name" value="Bira Bifunctional Protein, Domain 2"/>
    <property type="match status" value="1"/>
</dbReference>
<keyword evidence="3 4" id="KW-0067">ATP-binding</keyword>
<dbReference type="PANTHER" id="PTHR42918">
    <property type="entry name" value="LYSYL-TRNA SYNTHETASE"/>
    <property type="match status" value="1"/>
</dbReference>
<comment type="function">
    <text evidence="4">With EpmB is involved in the beta-lysylation step of the post-translational modification of translation elongation factor P (EF-P). Catalyzes the ATP-dependent activation of (R)-beta-lysine produced by EpmB, forming a lysyl-adenylate, from which the beta-lysyl moiety is then transferred to the epsilon-amino group of a conserved specific lysine residue in EF-P.</text>
</comment>
<comment type="similarity">
    <text evidence="4">Belongs to the class-II aminoacyl-tRNA synthetase family. EpmA subfamily.</text>
</comment>
<comment type="caution">
    <text evidence="6">The sequence shown here is derived from an EMBL/GenBank/DDBJ whole genome shotgun (WGS) entry which is preliminary data.</text>
</comment>
<dbReference type="InterPro" id="IPR004525">
    <property type="entry name" value="EpmA"/>
</dbReference>
<evidence type="ECO:0000256" key="1">
    <source>
        <dbReference type="ARBA" id="ARBA00022598"/>
    </source>
</evidence>
<keyword evidence="2 4" id="KW-0547">Nucleotide-binding</keyword>
<feature type="binding site" evidence="4">
    <location>
        <position position="110"/>
    </location>
    <ligand>
        <name>ATP</name>
        <dbReference type="ChEBI" id="CHEBI:30616"/>
    </ligand>
</feature>
<dbReference type="GO" id="GO:0016874">
    <property type="term" value="F:ligase activity"/>
    <property type="evidence" value="ECO:0007669"/>
    <property type="project" value="UniProtKB-KW"/>
</dbReference>
<dbReference type="Pfam" id="PF00152">
    <property type="entry name" value="tRNA-synt_2"/>
    <property type="match status" value="1"/>
</dbReference>
<keyword evidence="6" id="KW-0251">Elongation factor</keyword>
<evidence type="ECO:0000256" key="2">
    <source>
        <dbReference type="ARBA" id="ARBA00022741"/>
    </source>
</evidence>
<gene>
    <name evidence="4 6" type="primary">epmA</name>
    <name evidence="6" type="ORF">WCN91_02025</name>
</gene>
<keyword evidence="1 4" id="KW-0436">Ligase</keyword>
<feature type="domain" description="Aminoacyl-transfer RNA synthetases class-II family profile" evidence="5">
    <location>
        <begin position="17"/>
        <end position="326"/>
    </location>
</feature>
<evidence type="ECO:0000256" key="4">
    <source>
        <dbReference type="HAMAP-Rule" id="MF_00174"/>
    </source>
</evidence>
<feature type="binding site" evidence="4">
    <location>
        <position position="119"/>
    </location>
    <ligand>
        <name>substrate</name>
    </ligand>
</feature>
<evidence type="ECO:0000313" key="7">
    <source>
        <dbReference type="Proteomes" id="UP001447008"/>
    </source>
</evidence>
<dbReference type="NCBIfam" id="NF006828">
    <property type="entry name" value="PRK09350.1"/>
    <property type="match status" value="1"/>
</dbReference>
<dbReference type="PANTHER" id="PTHR42918:SF6">
    <property type="entry name" value="ELONGATION FACTOR P--(R)-BETA-LYSINE LIGASE"/>
    <property type="match status" value="1"/>
</dbReference>
<feature type="binding site" evidence="4">
    <location>
        <begin position="245"/>
        <end position="246"/>
    </location>
    <ligand>
        <name>ATP</name>
        <dbReference type="ChEBI" id="CHEBI:30616"/>
    </ligand>
</feature>
<proteinExistence type="inferred from homology"/>
<feature type="binding site" evidence="4">
    <location>
        <begin position="101"/>
        <end position="103"/>
    </location>
    <ligand>
        <name>ATP</name>
        <dbReference type="ChEBI" id="CHEBI:30616"/>
    </ligand>
</feature>
<feature type="binding site" evidence="4">
    <location>
        <position position="301"/>
    </location>
    <ligand>
        <name>ATP</name>
        <dbReference type="ChEBI" id="CHEBI:30616"/>
    </ligand>
</feature>
<dbReference type="HAMAP" id="MF_00174">
    <property type="entry name" value="EF_P_modif_A"/>
    <property type="match status" value="1"/>
</dbReference>
<evidence type="ECO:0000256" key="3">
    <source>
        <dbReference type="ARBA" id="ARBA00022840"/>
    </source>
</evidence>
<reference evidence="6 7" key="1">
    <citation type="submission" date="2024-03" db="EMBL/GenBank/DDBJ databases">
        <title>Pseudoalteromonas qingdaonensis sp. nov., isolated from the intestines of marine benthic organisms.</title>
        <authorList>
            <person name="Lin X."/>
            <person name="Fang S."/>
            <person name="Hu X."/>
        </authorList>
    </citation>
    <scope>NUCLEOTIDE SEQUENCE [LARGE SCALE GENOMIC DNA]</scope>
    <source>
        <strain evidence="6 7">YIC-827</strain>
    </source>
</reference>
<keyword evidence="7" id="KW-1185">Reference proteome</keyword>
<dbReference type="EMBL" id="JBCGCU010000001">
    <property type="protein sequence ID" value="MEM0514230.1"/>
    <property type="molecule type" value="Genomic_DNA"/>
</dbReference>
<dbReference type="InterPro" id="IPR004364">
    <property type="entry name" value="Aa-tRNA-synt_II"/>
</dbReference>
<feature type="binding site" evidence="4">
    <location>
        <begin position="77"/>
        <end position="79"/>
    </location>
    <ligand>
        <name>substrate</name>
    </ligand>
</feature>
<dbReference type="GO" id="GO:0003746">
    <property type="term" value="F:translation elongation factor activity"/>
    <property type="evidence" value="ECO:0007669"/>
    <property type="project" value="UniProtKB-KW"/>
</dbReference>
<comment type="subunit">
    <text evidence="4">Homodimer.</text>
</comment>
<dbReference type="RefSeq" id="WP_342675766.1">
    <property type="nucleotide sequence ID" value="NZ_JBCGCU010000001.1"/>
</dbReference>
<organism evidence="6 7">
    <name type="scientific">Pseudoalteromonas qingdaonensis</name>
    <dbReference type="NCBI Taxonomy" id="3131913"/>
    <lineage>
        <taxon>Bacteria</taxon>
        <taxon>Pseudomonadati</taxon>
        <taxon>Pseudomonadota</taxon>
        <taxon>Gammaproteobacteria</taxon>
        <taxon>Alteromonadales</taxon>
        <taxon>Pseudoalteromonadaceae</taxon>
        <taxon>Pseudoalteromonas</taxon>
    </lineage>
</organism>
<sequence>MSKIDALWQPSASIETLRQRAAILRAIREFFFERQVMEVDTPSLSQASVTDEHLQGFATEFVGQGYAQGLPLYLQTSPEFAMKRLLAAGSGAIYQICKAFRNEENGRYHNPEFTMLEWYRPGFDEHDLMDEIDELMQLVVGTERAERISYQQAFLQMLAIDPLTITLEELKQVATAQGFGNIAATERDADTLLQLLFCMVIEPQIGQDRPCFVYHFPASQAALARLNEQDPRVAGRFELYYQNLELANGFNELTDASEQRQRFEKDNQKRLERGLQQVDMDEHLLGALEAGLPACAGVALGIDRLVMLACKKQHIKEVLSFDVERA</sequence>
<feature type="binding site" evidence="4">
    <location>
        <position position="252"/>
    </location>
    <ligand>
        <name>substrate</name>
    </ligand>
</feature>
<dbReference type="InterPro" id="IPR045864">
    <property type="entry name" value="aa-tRNA-synth_II/BPL/LPL"/>
</dbReference>
<evidence type="ECO:0000259" key="5">
    <source>
        <dbReference type="PROSITE" id="PS50862"/>
    </source>
</evidence>
<protein>
    <recommendedName>
        <fullName evidence="4">Elongation factor P--(R)-beta-lysine ligase</fullName>
        <shortName evidence="4">EF-P--(R)-beta-lysine ligase</shortName>
        <ecNumber evidence="4">6.3.2.-</ecNumber>
    </recommendedName>
    <alternativeName>
        <fullName evidence="4">EF-P post-translational modification enzyme A</fullName>
    </alternativeName>
    <alternativeName>
        <fullName evidence="4">EF-P-lysine lysyltransferase</fullName>
    </alternativeName>
</protein>
<name>A0ABU9MSE5_9GAMM</name>
<dbReference type="PROSITE" id="PS50862">
    <property type="entry name" value="AA_TRNA_LIGASE_II"/>
    <property type="match status" value="1"/>
</dbReference>
<dbReference type="SUPFAM" id="SSF55681">
    <property type="entry name" value="Class II aaRS and biotin synthetases"/>
    <property type="match status" value="1"/>
</dbReference>
<evidence type="ECO:0000313" key="6">
    <source>
        <dbReference type="EMBL" id="MEM0514230.1"/>
    </source>
</evidence>
<dbReference type="InterPro" id="IPR006195">
    <property type="entry name" value="aa-tRNA-synth_II"/>
</dbReference>
<dbReference type="EC" id="6.3.2.-" evidence="4"/>
<dbReference type="NCBIfam" id="TIGR00462">
    <property type="entry name" value="genX"/>
    <property type="match status" value="1"/>
</dbReference>
<accession>A0ABU9MSE5</accession>